<evidence type="ECO:0000313" key="2">
    <source>
        <dbReference type="Proteomes" id="UP000190834"/>
    </source>
</evidence>
<dbReference type="Proteomes" id="UP000190834">
    <property type="component" value="Unassembled WGS sequence"/>
</dbReference>
<sequence length="175" mass="19738">MTHAFVDLTMQAIVETKNRWLCHHVDVLFPTAESIKGRELYLSLNAQQSVAPLTFSAQHHIHLDSIYLVDFHRLTIMFALLQASRCLQEEQQALLVEFFTQIIYSAPCSLFLGFVDTKPVAAALLTETEHSLLISDIVIHDTAAFGTPDHFACAVIDKWMEGRSFTGNIYIESAR</sequence>
<dbReference type="STRING" id="1123491.SAMN02745782_00247"/>
<dbReference type="RefSeq" id="WP_242004483.1">
    <property type="nucleotide sequence ID" value="NZ_FUXB01000001.1"/>
</dbReference>
<evidence type="ECO:0008006" key="3">
    <source>
        <dbReference type="Google" id="ProtNLM"/>
    </source>
</evidence>
<keyword evidence="2" id="KW-1185">Reference proteome</keyword>
<organism evidence="1 2">
    <name type="scientific">Vibrio cincinnatiensis DSM 19608</name>
    <dbReference type="NCBI Taxonomy" id="1123491"/>
    <lineage>
        <taxon>Bacteria</taxon>
        <taxon>Pseudomonadati</taxon>
        <taxon>Pseudomonadota</taxon>
        <taxon>Gammaproteobacteria</taxon>
        <taxon>Vibrionales</taxon>
        <taxon>Vibrionaceae</taxon>
        <taxon>Vibrio</taxon>
    </lineage>
</organism>
<dbReference type="AlphaFoldDB" id="A0A1T4KJU7"/>
<reference evidence="2" key="1">
    <citation type="submission" date="2017-02" db="EMBL/GenBank/DDBJ databases">
        <authorList>
            <person name="Varghese N."/>
            <person name="Submissions S."/>
        </authorList>
    </citation>
    <scope>NUCLEOTIDE SEQUENCE [LARGE SCALE GENOMIC DNA]</scope>
    <source>
        <strain evidence="2">DSM 19608</strain>
    </source>
</reference>
<gene>
    <name evidence="1" type="ORF">SAMN02745782_00247</name>
</gene>
<name>A0A1T4KJU7_VIBCI</name>
<dbReference type="EMBL" id="FUXB01000001">
    <property type="protein sequence ID" value="SJZ42674.1"/>
    <property type="molecule type" value="Genomic_DNA"/>
</dbReference>
<dbReference type="GeneID" id="70583662"/>
<evidence type="ECO:0000313" key="1">
    <source>
        <dbReference type="EMBL" id="SJZ42674.1"/>
    </source>
</evidence>
<accession>A0A1T4KJU7</accession>
<proteinExistence type="predicted"/>
<protein>
    <recommendedName>
        <fullName evidence="3">Flavodoxin</fullName>
    </recommendedName>
</protein>